<keyword evidence="5" id="KW-0663">Pyridoxal phosphate</keyword>
<evidence type="ECO:0000256" key="1">
    <source>
        <dbReference type="ARBA" id="ARBA00001933"/>
    </source>
</evidence>
<evidence type="ECO:0000256" key="5">
    <source>
        <dbReference type="ARBA" id="ARBA00022898"/>
    </source>
</evidence>
<dbReference type="InterPro" id="IPR004838">
    <property type="entry name" value="NHTrfase_class1_PyrdxlP-BS"/>
</dbReference>
<gene>
    <name evidence="9" type="ORF">DRB17_04325</name>
</gene>
<evidence type="ECO:0000256" key="3">
    <source>
        <dbReference type="ARBA" id="ARBA00022576"/>
    </source>
</evidence>
<protein>
    <recommendedName>
        <fullName evidence="7">Aminotransferase</fullName>
        <ecNumber evidence="7">2.6.1.-</ecNumber>
    </recommendedName>
</protein>
<sequence length="383" mass="41294">MALKVSNRAGVSPFIVMDVMRAANERAAAGGDVLHLEVGQPGHGAPEGAIRAAERALRSERLGYTDACGYPELRERIALHYRGAYGVGVDPASVMVTTGSSAAFMLAFVGAFDVGDRVALAAPGYPAYRNILSALGLEPVWLETGPEHRFQPTPELLDKVEGGIDGLIVASPSNPTGTMLDQGAMQALVDACRARGIRLISDEIYHGIEFTGRAVSALEFGDDAIVVNSFSKYYAMTGWRLGWLVLPDDLRRPVECLGQNLYISPPAVSQAAGLAAMDCHEELDLVVAGYRRNRDLLLEELPKAGFDKLAPADGAFYIYADIGHLSDDSQDFCKRMLAQTGVAATPGIDFDPARGRRYMRFSFAGPEAEMAEAAKRLRKWLQG</sequence>
<dbReference type="SUPFAM" id="SSF53383">
    <property type="entry name" value="PLP-dependent transferases"/>
    <property type="match status" value="1"/>
</dbReference>
<organism evidence="9 10">
    <name type="scientific">Ferruginivarius sediminum</name>
    <dbReference type="NCBI Taxonomy" id="2661937"/>
    <lineage>
        <taxon>Bacteria</taxon>
        <taxon>Pseudomonadati</taxon>
        <taxon>Pseudomonadota</taxon>
        <taxon>Alphaproteobacteria</taxon>
        <taxon>Rhodospirillales</taxon>
        <taxon>Rhodospirillaceae</taxon>
        <taxon>Ferruginivarius</taxon>
    </lineage>
</organism>
<keyword evidence="4 7" id="KW-0808">Transferase</keyword>
<comment type="catalytic activity">
    <reaction evidence="6">
        <text>L-aspartate + 2-oxoglutarate = oxaloacetate + L-glutamate</text>
        <dbReference type="Rhea" id="RHEA:21824"/>
        <dbReference type="ChEBI" id="CHEBI:16452"/>
        <dbReference type="ChEBI" id="CHEBI:16810"/>
        <dbReference type="ChEBI" id="CHEBI:29985"/>
        <dbReference type="ChEBI" id="CHEBI:29991"/>
        <dbReference type="EC" id="2.6.1.1"/>
    </reaction>
</comment>
<keyword evidence="3 7" id="KW-0032">Aminotransferase</keyword>
<feature type="domain" description="Aminotransferase class I/classII large" evidence="8">
    <location>
        <begin position="32"/>
        <end position="377"/>
    </location>
</feature>
<evidence type="ECO:0000256" key="4">
    <source>
        <dbReference type="ARBA" id="ARBA00022679"/>
    </source>
</evidence>
<name>A0A369TJD4_9PROT</name>
<evidence type="ECO:0000259" key="8">
    <source>
        <dbReference type="Pfam" id="PF00155"/>
    </source>
</evidence>
<keyword evidence="10" id="KW-1185">Reference proteome</keyword>
<proteinExistence type="inferred from homology"/>
<comment type="cofactor">
    <cofactor evidence="1 7">
        <name>pyridoxal 5'-phosphate</name>
        <dbReference type="ChEBI" id="CHEBI:597326"/>
    </cofactor>
</comment>
<dbReference type="InterPro" id="IPR004839">
    <property type="entry name" value="Aminotransferase_I/II_large"/>
</dbReference>
<reference evidence="9 10" key="1">
    <citation type="submission" date="2018-07" db="EMBL/GenBank/DDBJ databases">
        <title>Venubactetium sediminum gen. nov., sp. nov., isolated from a marine solar saltern.</title>
        <authorList>
            <person name="Wang S."/>
        </authorList>
    </citation>
    <scope>NUCLEOTIDE SEQUENCE [LARGE SCALE GENOMIC DNA]</scope>
    <source>
        <strain evidence="9 10">WD2A32</strain>
    </source>
</reference>
<comment type="caution">
    <text evidence="9">The sequence shown here is derived from an EMBL/GenBank/DDBJ whole genome shotgun (WGS) entry which is preliminary data.</text>
</comment>
<dbReference type="EMBL" id="QPMH01000003">
    <property type="protein sequence ID" value="RDD63006.1"/>
    <property type="molecule type" value="Genomic_DNA"/>
</dbReference>
<evidence type="ECO:0000313" key="9">
    <source>
        <dbReference type="EMBL" id="RDD63006.1"/>
    </source>
</evidence>
<dbReference type="GO" id="GO:0004069">
    <property type="term" value="F:L-aspartate:2-oxoglutarate aminotransferase activity"/>
    <property type="evidence" value="ECO:0007669"/>
    <property type="project" value="UniProtKB-EC"/>
</dbReference>
<dbReference type="PANTHER" id="PTHR46383:SF2">
    <property type="entry name" value="AMINOTRANSFERASE"/>
    <property type="match status" value="1"/>
</dbReference>
<dbReference type="InterPro" id="IPR015421">
    <property type="entry name" value="PyrdxlP-dep_Trfase_major"/>
</dbReference>
<dbReference type="RefSeq" id="WP_114580957.1">
    <property type="nucleotide sequence ID" value="NZ_QPMH01000003.1"/>
</dbReference>
<evidence type="ECO:0000256" key="2">
    <source>
        <dbReference type="ARBA" id="ARBA00007441"/>
    </source>
</evidence>
<dbReference type="InterPro" id="IPR015424">
    <property type="entry name" value="PyrdxlP-dep_Trfase"/>
</dbReference>
<dbReference type="CDD" id="cd00609">
    <property type="entry name" value="AAT_like"/>
    <property type="match status" value="1"/>
</dbReference>
<dbReference type="AlphaFoldDB" id="A0A369TJD4"/>
<dbReference type="PROSITE" id="PS00105">
    <property type="entry name" value="AA_TRANSFER_CLASS_1"/>
    <property type="match status" value="1"/>
</dbReference>
<dbReference type="Pfam" id="PF00155">
    <property type="entry name" value="Aminotran_1_2"/>
    <property type="match status" value="1"/>
</dbReference>
<dbReference type="Gene3D" id="3.40.640.10">
    <property type="entry name" value="Type I PLP-dependent aspartate aminotransferase-like (Major domain)"/>
    <property type="match status" value="1"/>
</dbReference>
<dbReference type="EC" id="2.6.1.-" evidence="7"/>
<evidence type="ECO:0000256" key="6">
    <source>
        <dbReference type="ARBA" id="ARBA00049185"/>
    </source>
</evidence>
<dbReference type="InterPro" id="IPR050596">
    <property type="entry name" value="AspAT/PAT-like"/>
</dbReference>
<evidence type="ECO:0000313" key="10">
    <source>
        <dbReference type="Proteomes" id="UP000253941"/>
    </source>
</evidence>
<accession>A0A369TJD4</accession>
<dbReference type="PANTHER" id="PTHR46383">
    <property type="entry name" value="ASPARTATE AMINOTRANSFERASE"/>
    <property type="match status" value="1"/>
</dbReference>
<dbReference type="Proteomes" id="UP000253941">
    <property type="component" value="Unassembled WGS sequence"/>
</dbReference>
<dbReference type="GO" id="GO:0006520">
    <property type="term" value="P:amino acid metabolic process"/>
    <property type="evidence" value="ECO:0007669"/>
    <property type="project" value="InterPro"/>
</dbReference>
<dbReference type="GO" id="GO:0030170">
    <property type="term" value="F:pyridoxal phosphate binding"/>
    <property type="evidence" value="ECO:0007669"/>
    <property type="project" value="InterPro"/>
</dbReference>
<comment type="similarity">
    <text evidence="2 7">Belongs to the class-I pyridoxal-phosphate-dependent aminotransferase family.</text>
</comment>
<evidence type="ECO:0000256" key="7">
    <source>
        <dbReference type="RuleBase" id="RU000481"/>
    </source>
</evidence>